<evidence type="ECO:0000256" key="1">
    <source>
        <dbReference type="SAM" id="Phobius"/>
    </source>
</evidence>
<keyword evidence="1" id="KW-0472">Membrane</keyword>
<sequence length="114" mass="12941">YAVCIGCFAFALGAAFALIISNVFYFFIVNSISLPIFLIIFLVCWMPSIFQYAIQITRKKSLKNRTVKLICRVLYPIGSILLIFKSPLWGFVISIPAGYLIIIIRKKKNKTLIS</sequence>
<comment type="caution">
    <text evidence="2">The sequence shown here is derived from an EMBL/GenBank/DDBJ whole genome shotgun (WGS) entry which is preliminary data.</text>
</comment>
<evidence type="ECO:0000313" key="2">
    <source>
        <dbReference type="EMBL" id="GAI84588.1"/>
    </source>
</evidence>
<feature type="non-terminal residue" evidence="2">
    <location>
        <position position="1"/>
    </location>
</feature>
<dbReference type="EMBL" id="BARW01005935">
    <property type="protein sequence ID" value="GAI84588.1"/>
    <property type="molecule type" value="Genomic_DNA"/>
</dbReference>
<name>X1RV99_9ZZZZ</name>
<feature type="transmembrane region" description="Helical" evidence="1">
    <location>
        <begin position="88"/>
        <end position="104"/>
    </location>
</feature>
<accession>X1RV99</accession>
<feature type="transmembrane region" description="Helical" evidence="1">
    <location>
        <begin position="34"/>
        <end position="54"/>
    </location>
</feature>
<reference evidence="2" key="1">
    <citation type="journal article" date="2014" name="Front. Microbiol.">
        <title>High frequency of phylogenetically diverse reductive dehalogenase-homologous genes in deep subseafloor sedimentary metagenomes.</title>
        <authorList>
            <person name="Kawai M."/>
            <person name="Futagami T."/>
            <person name="Toyoda A."/>
            <person name="Takaki Y."/>
            <person name="Nishi S."/>
            <person name="Hori S."/>
            <person name="Arai W."/>
            <person name="Tsubouchi T."/>
            <person name="Morono Y."/>
            <person name="Uchiyama I."/>
            <person name="Ito T."/>
            <person name="Fujiyama A."/>
            <person name="Inagaki F."/>
            <person name="Takami H."/>
        </authorList>
    </citation>
    <scope>NUCLEOTIDE SEQUENCE</scope>
    <source>
        <strain evidence="2">Expedition CK06-06</strain>
    </source>
</reference>
<protein>
    <submittedName>
        <fullName evidence="2">Uncharacterized protein</fullName>
    </submittedName>
</protein>
<proteinExistence type="predicted"/>
<organism evidence="2">
    <name type="scientific">marine sediment metagenome</name>
    <dbReference type="NCBI Taxonomy" id="412755"/>
    <lineage>
        <taxon>unclassified sequences</taxon>
        <taxon>metagenomes</taxon>
        <taxon>ecological metagenomes</taxon>
    </lineage>
</organism>
<dbReference type="AlphaFoldDB" id="X1RV99"/>
<feature type="transmembrane region" description="Helical" evidence="1">
    <location>
        <begin position="66"/>
        <end position="82"/>
    </location>
</feature>
<gene>
    <name evidence="2" type="ORF">S12H4_12449</name>
</gene>
<keyword evidence="1" id="KW-1133">Transmembrane helix</keyword>
<feature type="transmembrane region" description="Helical" evidence="1">
    <location>
        <begin position="7"/>
        <end position="28"/>
    </location>
</feature>
<keyword evidence="1" id="KW-0812">Transmembrane</keyword>
<feature type="non-terminal residue" evidence="2">
    <location>
        <position position="114"/>
    </location>
</feature>